<feature type="transmembrane region" description="Helical" evidence="1">
    <location>
        <begin position="142"/>
        <end position="161"/>
    </location>
</feature>
<dbReference type="RefSeq" id="WP_270071835.1">
    <property type="nucleotide sequence ID" value="NZ_JAJAQC010000012.1"/>
</dbReference>
<keyword evidence="1" id="KW-0812">Transmembrane</keyword>
<comment type="caution">
    <text evidence="2">The sequence shown here is derived from an EMBL/GenBank/DDBJ whole genome shotgun (WGS) entry which is preliminary data.</text>
</comment>
<evidence type="ECO:0000256" key="1">
    <source>
        <dbReference type="SAM" id="Phobius"/>
    </source>
</evidence>
<keyword evidence="3" id="KW-1185">Reference proteome</keyword>
<dbReference type="EMBL" id="JAJAQC010000012">
    <property type="protein sequence ID" value="MDA0564558.1"/>
    <property type="molecule type" value="Genomic_DNA"/>
</dbReference>
<name>A0A9X3NLZ2_9ACTN</name>
<feature type="transmembrane region" description="Helical" evidence="1">
    <location>
        <begin position="57"/>
        <end position="78"/>
    </location>
</feature>
<dbReference type="Proteomes" id="UP001140076">
    <property type="component" value="Unassembled WGS sequence"/>
</dbReference>
<feature type="transmembrane region" description="Helical" evidence="1">
    <location>
        <begin position="85"/>
        <end position="104"/>
    </location>
</feature>
<dbReference type="AlphaFoldDB" id="A0A9X3NLZ2"/>
<feature type="transmembrane region" description="Helical" evidence="1">
    <location>
        <begin position="110"/>
        <end position="130"/>
    </location>
</feature>
<keyword evidence="1" id="KW-0472">Membrane</keyword>
<organism evidence="2 3">
    <name type="scientific">Streptomonospora mangrovi</name>
    <dbReference type="NCBI Taxonomy" id="2883123"/>
    <lineage>
        <taxon>Bacteria</taxon>
        <taxon>Bacillati</taxon>
        <taxon>Actinomycetota</taxon>
        <taxon>Actinomycetes</taxon>
        <taxon>Streptosporangiales</taxon>
        <taxon>Nocardiopsidaceae</taxon>
        <taxon>Streptomonospora</taxon>
    </lineage>
</organism>
<proteinExistence type="predicted"/>
<evidence type="ECO:0000313" key="2">
    <source>
        <dbReference type="EMBL" id="MDA0564558.1"/>
    </source>
</evidence>
<accession>A0A9X3NLZ2</accession>
<sequence>MPDSADVPDPRPRRRAPARTRALLWLQLAVSAVGAAAGALALGVGGQLGMAADGGRAVAGAALTGGVAAALLLYLALARRPRRRVLVAVLLLPAAVQVVAAALVPMTTSFGIFAYAPTTGWFGWSTAEVFQLYSYALQAQMWAVLLATLVAVANAVLLLAAPGRDPAPAPGAPGTR</sequence>
<gene>
    <name evidence="2" type="ORF">LG943_09485</name>
</gene>
<keyword evidence="1" id="KW-1133">Transmembrane helix</keyword>
<evidence type="ECO:0000313" key="3">
    <source>
        <dbReference type="Proteomes" id="UP001140076"/>
    </source>
</evidence>
<protein>
    <submittedName>
        <fullName evidence="2">Uncharacterized protein</fullName>
    </submittedName>
</protein>
<reference evidence="2" key="1">
    <citation type="submission" date="2021-10" db="EMBL/GenBank/DDBJ databases">
        <title>Streptomonospora sp. nov., isolated from mangrove soil.</title>
        <authorList>
            <person name="Chen X."/>
            <person name="Ge X."/>
            <person name="Liu W."/>
        </authorList>
    </citation>
    <scope>NUCLEOTIDE SEQUENCE</scope>
    <source>
        <strain evidence="2">S1-112</strain>
    </source>
</reference>